<reference evidence="2 3" key="1">
    <citation type="journal article" date="2010" name="Stand. Genomic Sci.">
        <title>Complete genome sequence of Spirosoma linguale type strain (1).</title>
        <authorList>
            <person name="Lail K."/>
            <person name="Sikorski J."/>
            <person name="Saunders E."/>
            <person name="Lapidus A."/>
            <person name="Glavina Del Rio T."/>
            <person name="Copeland A."/>
            <person name="Tice H."/>
            <person name="Cheng J.-F."/>
            <person name="Lucas S."/>
            <person name="Nolan M."/>
            <person name="Bruce D."/>
            <person name="Goodwin L."/>
            <person name="Pitluck S."/>
            <person name="Ivanova N."/>
            <person name="Mavromatis K."/>
            <person name="Ovchinnikova G."/>
            <person name="Pati A."/>
            <person name="Chen A."/>
            <person name="Palaniappan K."/>
            <person name="Land M."/>
            <person name="Hauser L."/>
            <person name="Chang Y.-J."/>
            <person name="Jeffries C.D."/>
            <person name="Chain P."/>
            <person name="Brettin T."/>
            <person name="Detter J.C."/>
            <person name="Schuetze A."/>
            <person name="Rohde M."/>
            <person name="Tindall B.J."/>
            <person name="Goeker M."/>
            <person name="Bristow J."/>
            <person name="Eisen J.A."/>
            <person name="Markowitz V."/>
            <person name="Hugenholtz P."/>
            <person name="Kyrpides N.C."/>
            <person name="Klenk H.-P."/>
            <person name="Chen F."/>
        </authorList>
    </citation>
    <scope>NUCLEOTIDE SEQUENCE [LARGE SCALE GENOMIC DNA]</scope>
    <source>
        <strain evidence="3">ATCC 33905 / DSM 74 / LMG 10896 / Claus 1</strain>
    </source>
</reference>
<evidence type="ECO:0000313" key="2">
    <source>
        <dbReference type="EMBL" id="ADB37197.1"/>
    </source>
</evidence>
<feature type="chain" id="PRO_5003035405" evidence="1">
    <location>
        <begin position="28"/>
        <end position="421"/>
    </location>
</feature>
<dbReference type="RefSeq" id="WP_012925748.1">
    <property type="nucleotide sequence ID" value="NC_013730.1"/>
</dbReference>
<dbReference type="STRING" id="504472.Slin_1146"/>
<dbReference type="KEGG" id="sli:Slin_1146"/>
<name>D2QK75_SPILD</name>
<dbReference type="Proteomes" id="UP000002028">
    <property type="component" value="Chromosome"/>
</dbReference>
<feature type="signal peptide" evidence="1">
    <location>
        <begin position="1"/>
        <end position="27"/>
    </location>
</feature>
<gene>
    <name evidence="2" type="ordered locus">Slin_1146</name>
</gene>
<protein>
    <submittedName>
        <fullName evidence="2">Uncharacterized protein</fullName>
    </submittedName>
</protein>
<keyword evidence="1" id="KW-0732">Signal</keyword>
<dbReference type="HOGENOM" id="CLU_651965_0_0_10"/>
<organism evidence="2 3">
    <name type="scientific">Spirosoma linguale (strain ATCC 33905 / DSM 74 / LMG 10896 / Claus 1)</name>
    <dbReference type="NCBI Taxonomy" id="504472"/>
    <lineage>
        <taxon>Bacteria</taxon>
        <taxon>Pseudomonadati</taxon>
        <taxon>Bacteroidota</taxon>
        <taxon>Cytophagia</taxon>
        <taxon>Cytophagales</taxon>
        <taxon>Cytophagaceae</taxon>
        <taxon>Spirosoma</taxon>
    </lineage>
</organism>
<dbReference type="EMBL" id="CP001769">
    <property type="protein sequence ID" value="ADB37197.1"/>
    <property type="molecule type" value="Genomic_DNA"/>
</dbReference>
<dbReference type="AlphaFoldDB" id="D2QK75"/>
<accession>D2QK75</accession>
<proteinExistence type="predicted"/>
<sequence>MSIKTALFSIVFCTISSLNLVAQTSSADDTTHNSNTVYSLNLLELPLQYPTVYSTNQNHYTLQALLARTLYENTSSRGNALLQVLLLPTVLIPYQSFQSYQSSLAYSDLSGQLSKFSFNFPDIKIKNITDHQLEELLVRSKPSLSRIYTSGIESNWQALRFFESQIATGQQSLQVQKYNFWTRIILSYSYHLEGIFSFAKYPNNLGSEREQRLAYNPVFSLARTLVQTNNKFSRNIYYEDLDKTESQLVKRWAYRSFLNIINPFIVSYPFIRINPNLFYSFGVSHSLCLVGDFINYDFWLTNQKKSASYNIYFRQMQTYKKIWPSLGIKIISFPFVANSKITLNGDFWNQPSSFDFYTTQNNFGFAVTSRIDQNFNLNKNKQFKKLSIYIQAGYKTAGYLPESQFLKNGLLVYSGLTFSQR</sequence>
<keyword evidence="3" id="KW-1185">Reference proteome</keyword>
<evidence type="ECO:0000313" key="3">
    <source>
        <dbReference type="Proteomes" id="UP000002028"/>
    </source>
</evidence>
<evidence type="ECO:0000256" key="1">
    <source>
        <dbReference type="SAM" id="SignalP"/>
    </source>
</evidence>